<reference evidence="2 3" key="1">
    <citation type="journal article" date="2014" name="PLoS ONE">
        <title>De novo Genome Assembly of the Fungal Plant Pathogen Pyrenophora semeniperda.</title>
        <authorList>
            <person name="Soliai M.M."/>
            <person name="Meyer S.E."/>
            <person name="Udall J.A."/>
            <person name="Elzinga D.E."/>
            <person name="Hermansen R.A."/>
            <person name="Bodily P.M."/>
            <person name="Hart A.A."/>
            <person name="Coleman C.E."/>
        </authorList>
    </citation>
    <scope>NUCLEOTIDE SEQUENCE [LARGE SCALE GENOMIC DNA]</scope>
    <source>
        <strain evidence="2 3">CCB06</strain>
        <tissue evidence="2">Mycelium</tissue>
    </source>
</reference>
<proteinExistence type="predicted"/>
<feature type="region of interest" description="Disordered" evidence="1">
    <location>
        <begin position="1"/>
        <end position="31"/>
    </location>
</feature>
<name>A0A3M7M304_9PLEO</name>
<keyword evidence="3" id="KW-1185">Reference proteome</keyword>
<evidence type="ECO:0000313" key="3">
    <source>
        <dbReference type="Proteomes" id="UP000265663"/>
    </source>
</evidence>
<dbReference type="Proteomes" id="UP000265663">
    <property type="component" value="Unassembled WGS sequence"/>
</dbReference>
<evidence type="ECO:0000313" key="2">
    <source>
        <dbReference type="EMBL" id="RMZ68774.1"/>
    </source>
</evidence>
<dbReference type="AlphaFoldDB" id="A0A3M7M304"/>
<protein>
    <submittedName>
        <fullName evidence="2">Uncharacterized protein</fullName>
    </submittedName>
</protein>
<organism evidence="2 3">
    <name type="scientific">Pyrenophora seminiperda CCB06</name>
    <dbReference type="NCBI Taxonomy" id="1302712"/>
    <lineage>
        <taxon>Eukaryota</taxon>
        <taxon>Fungi</taxon>
        <taxon>Dikarya</taxon>
        <taxon>Ascomycota</taxon>
        <taxon>Pezizomycotina</taxon>
        <taxon>Dothideomycetes</taxon>
        <taxon>Pleosporomycetidae</taxon>
        <taxon>Pleosporales</taxon>
        <taxon>Pleosporineae</taxon>
        <taxon>Pleosporaceae</taxon>
        <taxon>Pyrenophora</taxon>
    </lineage>
</organism>
<feature type="compositionally biased region" description="Pro residues" evidence="1">
    <location>
        <begin position="1"/>
        <end position="20"/>
    </location>
</feature>
<accession>A0A3M7M304</accession>
<gene>
    <name evidence="2" type="ORF">GMOD_00002618</name>
</gene>
<evidence type="ECO:0000256" key="1">
    <source>
        <dbReference type="SAM" id="MobiDB-lite"/>
    </source>
</evidence>
<sequence length="95" mass="11111">MTFRILPPPPLHRPLTPLTPPNAHIQPTPLKPMLPLTPTLPAIHLYPPRRRRRRPIHHPLQDLHNALVFRHTCPAWLRTPSNILLSKEVKGRWYT</sequence>
<dbReference type="EMBL" id="KE747817">
    <property type="protein sequence ID" value="RMZ68774.1"/>
    <property type="molecule type" value="Genomic_DNA"/>
</dbReference>